<evidence type="ECO:0000256" key="2">
    <source>
        <dbReference type="ARBA" id="ARBA00004718"/>
    </source>
</evidence>
<keyword evidence="5" id="KW-0479">Metal-binding</keyword>
<feature type="region of interest" description="Disordered" evidence="11">
    <location>
        <begin position="610"/>
        <end position="633"/>
    </location>
</feature>
<dbReference type="SMART" id="SM00513">
    <property type="entry name" value="SAP"/>
    <property type="match status" value="1"/>
</dbReference>
<feature type="domain" description="SP-RING-type" evidence="13">
    <location>
        <begin position="451"/>
        <end position="533"/>
    </location>
</feature>
<evidence type="ECO:0000256" key="10">
    <source>
        <dbReference type="PROSITE-ProRule" id="PRU00452"/>
    </source>
</evidence>
<evidence type="ECO:0000313" key="16">
    <source>
        <dbReference type="Proteomes" id="UP000478052"/>
    </source>
</evidence>
<keyword evidence="4" id="KW-0808">Transferase</keyword>
<evidence type="ECO:0000259" key="14">
    <source>
        <dbReference type="PROSITE" id="PS51466"/>
    </source>
</evidence>
<comment type="caution">
    <text evidence="15">The sequence shown here is derived from an EMBL/GenBank/DDBJ whole genome shotgun (WGS) entry which is preliminary data.</text>
</comment>
<dbReference type="InterPro" id="IPR003034">
    <property type="entry name" value="SAP_dom"/>
</dbReference>
<dbReference type="Gene3D" id="1.10.720.30">
    <property type="entry name" value="SAP domain"/>
    <property type="match status" value="1"/>
</dbReference>
<protein>
    <submittedName>
        <fullName evidence="15">E3 SUMO-protein ligase PIAS2-like</fullName>
    </submittedName>
</protein>
<dbReference type="Gene3D" id="2.60.120.780">
    <property type="entry name" value="PINIT domain"/>
    <property type="match status" value="1"/>
</dbReference>
<comment type="similarity">
    <text evidence="3">Belongs to the PIAS family.</text>
</comment>
<dbReference type="GO" id="GO:0003712">
    <property type="term" value="F:transcription coregulator activity"/>
    <property type="evidence" value="ECO:0007669"/>
    <property type="project" value="TreeGrafter"/>
</dbReference>
<dbReference type="FunFam" id="2.60.120.780:FF:000001">
    <property type="entry name" value="E3 SUMO-protein ligase PIAS2 isoform X1"/>
    <property type="match status" value="1"/>
</dbReference>
<evidence type="ECO:0000256" key="11">
    <source>
        <dbReference type="SAM" id="MobiDB-lite"/>
    </source>
</evidence>
<evidence type="ECO:0000259" key="12">
    <source>
        <dbReference type="PROSITE" id="PS50800"/>
    </source>
</evidence>
<evidence type="ECO:0000256" key="8">
    <source>
        <dbReference type="ARBA" id="ARBA00022833"/>
    </source>
</evidence>
<dbReference type="GO" id="GO:0000785">
    <property type="term" value="C:chromatin"/>
    <property type="evidence" value="ECO:0007669"/>
    <property type="project" value="TreeGrafter"/>
</dbReference>
<organism evidence="15 16">
    <name type="scientific">Aphis craccivora</name>
    <name type="common">Cowpea aphid</name>
    <dbReference type="NCBI Taxonomy" id="307492"/>
    <lineage>
        <taxon>Eukaryota</taxon>
        <taxon>Metazoa</taxon>
        <taxon>Ecdysozoa</taxon>
        <taxon>Arthropoda</taxon>
        <taxon>Hexapoda</taxon>
        <taxon>Insecta</taxon>
        <taxon>Pterygota</taxon>
        <taxon>Neoptera</taxon>
        <taxon>Paraneoptera</taxon>
        <taxon>Hemiptera</taxon>
        <taxon>Sternorrhyncha</taxon>
        <taxon>Aphidomorpha</taxon>
        <taxon>Aphidoidea</taxon>
        <taxon>Aphididae</taxon>
        <taxon>Aphidini</taxon>
        <taxon>Aphis</taxon>
        <taxon>Aphis</taxon>
    </lineage>
</organism>
<reference evidence="15 16" key="1">
    <citation type="submission" date="2019-08" db="EMBL/GenBank/DDBJ databases">
        <title>Whole genome of Aphis craccivora.</title>
        <authorList>
            <person name="Voronova N.V."/>
            <person name="Shulinski R.S."/>
            <person name="Bandarenka Y.V."/>
            <person name="Zhorov D.G."/>
            <person name="Warner D."/>
        </authorList>
    </citation>
    <scope>NUCLEOTIDE SEQUENCE [LARGE SCALE GENOMIC DNA]</scope>
    <source>
        <strain evidence="15">180601</strain>
        <tissue evidence="15">Whole Body</tissue>
    </source>
</reference>
<dbReference type="GO" id="GO:0061665">
    <property type="term" value="F:SUMO ligase activity"/>
    <property type="evidence" value="ECO:0007669"/>
    <property type="project" value="TreeGrafter"/>
</dbReference>
<feature type="domain" description="SAP" evidence="12">
    <location>
        <begin position="38"/>
        <end position="72"/>
    </location>
</feature>
<proteinExistence type="inferred from homology"/>
<evidence type="ECO:0000259" key="13">
    <source>
        <dbReference type="PROSITE" id="PS51044"/>
    </source>
</evidence>
<sequence length="681" mass="77711">MRNVQRGFPYKLSVIRFYLVRVTMNMNYSVDEDYRNMLSIFRYNDLQTLLGTFGLNRAGRKSELRDRAIELLRTRPANISYSAYTAKIYEIHRSMQHELPSNDSMMRRLSQNQQQQRQMILSVGQIQIPPQRMYQPPQRMYQPPQRMYQPPQRMYQQPQYPQQSMHMARAGLPQVMPKMQRGMYGNHNISNSIPANNMDNNNIQYIAAGNYQPSGTRTIVSHQLPLKQQMNIVEQDALGLGTMASGNNSYIPSIETVAKIKFKKLPFYEVIDEVIKPTLLTGTDRCTLQNVPRDTKETTFKHTLSLEQANYVCMNRDFSHGKTEYHNHFQIRICQLIEPVSNESPDCMPLGLHIRVNMKTCPLPPIAPNTRPGTESRRTARPINCTANVKLSPIVVNNITINWTPDGKHYVFALYIVKKITVDTLIKKLQDKGGRSTEETKNYIIKKLADVDPDLATTTSYRFSLVCPLGKIRMKIPVKSIHCTHLQCFDASTFILMNEKKPTWMCPTCNKPCLYDDIQIDNYFLEIVSNTTLKDCIKEIEFLADGTWRVYEETIETKNTNSTPDEVKPIESVNLDSDDENCIETKTEPSLESSRTQKPENNLKSSFVDLTLSGDEEPPTEKDQQENEAKVADAIQPIAVVDLKPQAQVQPQQAVTSSEQGLVIEIESPSPPSSPAPTTEA</sequence>
<dbReference type="PROSITE" id="PS51044">
    <property type="entry name" value="ZF_SP_RING"/>
    <property type="match status" value="1"/>
</dbReference>
<dbReference type="UniPathway" id="UPA00886"/>
<dbReference type="Pfam" id="PF14324">
    <property type="entry name" value="PINIT"/>
    <property type="match status" value="1"/>
</dbReference>
<comment type="pathway">
    <text evidence="2">Protein modification; protein sumoylation.</text>
</comment>
<keyword evidence="6 10" id="KW-0863">Zinc-finger</keyword>
<dbReference type="InterPro" id="IPR023321">
    <property type="entry name" value="PINIT"/>
</dbReference>
<dbReference type="InterPro" id="IPR013083">
    <property type="entry name" value="Znf_RING/FYVE/PHD"/>
</dbReference>
<evidence type="ECO:0000313" key="15">
    <source>
        <dbReference type="EMBL" id="KAF0747502.1"/>
    </source>
</evidence>
<dbReference type="Pfam" id="PF02891">
    <property type="entry name" value="zf-MIZ"/>
    <property type="match status" value="1"/>
</dbReference>
<dbReference type="GO" id="GO:0008270">
    <property type="term" value="F:zinc ion binding"/>
    <property type="evidence" value="ECO:0007669"/>
    <property type="project" value="UniProtKB-KW"/>
</dbReference>
<evidence type="ECO:0000256" key="5">
    <source>
        <dbReference type="ARBA" id="ARBA00022723"/>
    </source>
</evidence>
<dbReference type="PROSITE" id="PS50800">
    <property type="entry name" value="SAP"/>
    <property type="match status" value="1"/>
</dbReference>
<dbReference type="PANTHER" id="PTHR10782:SF94">
    <property type="entry name" value="SUPPRESSOR OF VARIEGATION 2-10, ISOFORM I"/>
    <property type="match status" value="1"/>
</dbReference>
<dbReference type="InterPro" id="IPR038654">
    <property type="entry name" value="PINIT_sf"/>
</dbReference>
<dbReference type="GO" id="GO:0016874">
    <property type="term" value="F:ligase activity"/>
    <property type="evidence" value="ECO:0007669"/>
    <property type="project" value="UniProtKB-KW"/>
</dbReference>
<keyword evidence="7" id="KW-0833">Ubl conjugation pathway</keyword>
<feature type="compositionally biased region" description="Low complexity" evidence="11">
    <location>
        <begin position="645"/>
        <end position="655"/>
    </location>
</feature>
<dbReference type="GO" id="GO:0005634">
    <property type="term" value="C:nucleus"/>
    <property type="evidence" value="ECO:0007669"/>
    <property type="project" value="UniProtKB-SubCell"/>
</dbReference>
<evidence type="ECO:0000256" key="7">
    <source>
        <dbReference type="ARBA" id="ARBA00022786"/>
    </source>
</evidence>
<keyword evidence="8" id="KW-0862">Zinc</keyword>
<dbReference type="Gene3D" id="3.30.40.10">
    <property type="entry name" value="Zinc/RING finger domain, C3HC4 (zinc finger)"/>
    <property type="match status" value="1"/>
</dbReference>
<dbReference type="InterPro" id="IPR036361">
    <property type="entry name" value="SAP_dom_sf"/>
</dbReference>
<evidence type="ECO:0000256" key="4">
    <source>
        <dbReference type="ARBA" id="ARBA00022679"/>
    </source>
</evidence>
<evidence type="ECO:0000256" key="6">
    <source>
        <dbReference type="ARBA" id="ARBA00022771"/>
    </source>
</evidence>
<feature type="region of interest" description="Disordered" evidence="11">
    <location>
        <begin position="645"/>
        <end position="681"/>
    </location>
</feature>
<dbReference type="CDD" id="cd16650">
    <property type="entry name" value="SP-RING_PIAS-like"/>
    <property type="match status" value="1"/>
</dbReference>
<dbReference type="PANTHER" id="PTHR10782">
    <property type="entry name" value="ZINC FINGER MIZ DOMAIN-CONTAINING PROTEIN"/>
    <property type="match status" value="1"/>
</dbReference>
<evidence type="ECO:0000256" key="9">
    <source>
        <dbReference type="ARBA" id="ARBA00023242"/>
    </source>
</evidence>
<comment type="subcellular location">
    <subcellularLocation>
        <location evidence="1">Nucleus</location>
    </subcellularLocation>
</comment>
<keyword evidence="15" id="KW-0436">Ligase</keyword>
<dbReference type="AlphaFoldDB" id="A0A6G0Y1C6"/>
<feature type="domain" description="PINIT" evidence="14">
    <location>
        <begin position="248"/>
        <end position="420"/>
    </location>
</feature>
<dbReference type="SUPFAM" id="SSF68906">
    <property type="entry name" value="SAP domain"/>
    <property type="match status" value="1"/>
</dbReference>
<evidence type="ECO:0000256" key="1">
    <source>
        <dbReference type="ARBA" id="ARBA00004123"/>
    </source>
</evidence>
<name>A0A6G0Y1C6_APHCR</name>
<feature type="compositionally biased region" description="Basic and acidic residues" evidence="11">
    <location>
        <begin position="619"/>
        <end position="631"/>
    </location>
</feature>
<dbReference type="GO" id="GO:0006357">
    <property type="term" value="P:regulation of transcription by RNA polymerase II"/>
    <property type="evidence" value="ECO:0007669"/>
    <property type="project" value="TreeGrafter"/>
</dbReference>
<keyword evidence="9" id="KW-0539">Nucleus</keyword>
<dbReference type="PROSITE" id="PS51466">
    <property type="entry name" value="PINIT"/>
    <property type="match status" value="1"/>
</dbReference>
<dbReference type="GO" id="GO:0016925">
    <property type="term" value="P:protein sumoylation"/>
    <property type="evidence" value="ECO:0007669"/>
    <property type="project" value="UniProtKB-UniPathway"/>
</dbReference>
<dbReference type="InterPro" id="IPR004181">
    <property type="entry name" value="Znf_MIZ"/>
</dbReference>
<dbReference type="Proteomes" id="UP000478052">
    <property type="component" value="Unassembled WGS sequence"/>
</dbReference>
<gene>
    <name evidence="15" type="ORF">FWK35_00027430</name>
</gene>
<evidence type="ECO:0000256" key="3">
    <source>
        <dbReference type="ARBA" id="ARBA00005383"/>
    </source>
</evidence>
<accession>A0A6G0Y1C6</accession>
<keyword evidence="16" id="KW-1185">Reference proteome</keyword>
<dbReference type="EMBL" id="VUJU01006822">
    <property type="protein sequence ID" value="KAF0747502.1"/>
    <property type="molecule type" value="Genomic_DNA"/>
</dbReference>
<dbReference type="OrthoDB" id="10263264at2759"/>